<evidence type="ECO:0000313" key="2">
    <source>
        <dbReference type="EMBL" id="HAT1684413.1"/>
    </source>
</evidence>
<dbReference type="EMBL" id="DACSEO010000097">
    <property type="protein sequence ID" value="HAT1684413.1"/>
    <property type="molecule type" value="Genomic_DNA"/>
</dbReference>
<gene>
    <name evidence="2" type="ORF">I8Y21_005198</name>
</gene>
<dbReference type="AlphaFoldDB" id="A0AAN5LEB4"/>
<reference evidence="2" key="1">
    <citation type="journal article" date="2018" name="Genome Biol.">
        <title>SKESA: strategic k-mer extension for scrupulous assemblies.</title>
        <authorList>
            <person name="Souvorov A."/>
            <person name="Agarwala R."/>
            <person name="Lipman D.J."/>
        </authorList>
    </citation>
    <scope>NUCLEOTIDE SEQUENCE</scope>
    <source>
        <strain evidence="2">R404</strain>
    </source>
</reference>
<accession>A0AAN5LEB4</accession>
<protein>
    <submittedName>
        <fullName evidence="2">Uncharacterized protein</fullName>
    </submittedName>
</protein>
<reference evidence="2" key="2">
    <citation type="submission" date="2020-11" db="EMBL/GenBank/DDBJ databases">
        <authorList>
            <consortium name="NCBI Pathogen Detection Project"/>
        </authorList>
    </citation>
    <scope>NUCLEOTIDE SEQUENCE</scope>
    <source>
        <strain evidence="2">R404</strain>
    </source>
</reference>
<comment type="caution">
    <text evidence="2">The sequence shown here is derived from an EMBL/GenBank/DDBJ whole genome shotgun (WGS) entry which is preliminary data.</text>
</comment>
<dbReference type="Proteomes" id="UP000856143">
    <property type="component" value="Unassembled WGS sequence"/>
</dbReference>
<feature type="region of interest" description="Disordered" evidence="1">
    <location>
        <begin position="52"/>
        <end position="80"/>
    </location>
</feature>
<sequence length="80" mass="8708">MTTYIYAGPPSGVTLNENGKPREVLLWAGKPVELTPDHPYTLTLLALKHLQEADGQTQATPPAPSRQTRNPATTEVNDAR</sequence>
<proteinExistence type="predicted"/>
<name>A0AAN5LEB4_KLEOX</name>
<evidence type="ECO:0000256" key="1">
    <source>
        <dbReference type="SAM" id="MobiDB-lite"/>
    </source>
</evidence>
<feature type="compositionally biased region" description="Polar residues" evidence="1">
    <location>
        <begin position="54"/>
        <end position="80"/>
    </location>
</feature>
<evidence type="ECO:0000313" key="3">
    <source>
        <dbReference type="Proteomes" id="UP000856143"/>
    </source>
</evidence>
<organism evidence="2 3">
    <name type="scientific">Klebsiella oxytoca</name>
    <dbReference type="NCBI Taxonomy" id="571"/>
    <lineage>
        <taxon>Bacteria</taxon>
        <taxon>Pseudomonadati</taxon>
        <taxon>Pseudomonadota</taxon>
        <taxon>Gammaproteobacteria</taxon>
        <taxon>Enterobacterales</taxon>
        <taxon>Enterobacteriaceae</taxon>
        <taxon>Klebsiella/Raoultella group</taxon>
        <taxon>Klebsiella</taxon>
    </lineage>
</organism>